<evidence type="ECO:0000313" key="2">
    <source>
        <dbReference type="Proteomes" id="UP000242949"/>
    </source>
</evidence>
<organism evidence="1 2">
    <name type="scientific">Pelagirhabdus alkalitolerans</name>
    <dbReference type="NCBI Taxonomy" id="1612202"/>
    <lineage>
        <taxon>Bacteria</taxon>
        <taxon>Bacillati</taxon>
        <taxon>Bacillota</taxon>
        <taxon>Bacilli</taxon>
        <taxon>Bacillales</taxon>
        <taxon>Bacillaceae</taxon>
        <taxon>Pelagirhabdus</taxon>
    </lineage>
</organism>
<evidence type="ECO:0000313" key="1">
    <source>
        <dbReference type="EMBL" id="SDC00806.1"/>
    </source>
</evidence>
<protein>
    <submittedName>
        <fullName evidence="1">Uncharacterized protein</fullName>
    </submittedName>
</protein>
<accession>A0A1G6I4Z6</accession>
<reference evidence="2" key="1">
    <citation type="submission" date="2016-09" db="EMBL/GenBank/DDBJ databases">
        <authorList>
            <person name="Varghese N."/>
            <person name="Submissions S."/>
        </authorList>
    </citation>
    <scope>NUCLEOTIDE SEQUENCE [LARGE SCALE GENOMIC DNA]</scope>
    <source>
        <strain evidence="2">S5</strain>
    </source>
</reference>
<sequence>MTNPSDFEWIFGSKKDEYAEKCATAIFNAIQLYLGEKIDGKTSSPQKLDNRVLYRRS</sequence>
<gene>
    <name evidence="1" type="ORF">SAMN05421734_103334</name>
</gene>
<keyword evidence="2" id="KW-1185">Reference proteome</keyword>
<dbReference type="Proteomes" id="UP000242949">
    <property type="component" value="Unassembled WGS sequence"/>
</dbReference>
<name>A0A1G6I4Z6_9BACI</name>
<proteinExistence type="predicted"/>
<dbReference type="EMBL" id="FMYI01000003">
    <property type="protein sequence ID" value="SDC00806.1"/>
    <property type="molecule type" value="Genomic_DNA"/>
</dbReference>
<dbReference type="STRING" id="1612202.SAMN05421734_103334"/>
<dbReference type="AlphaFoldDB" id="A0A1G6I4Z6"/>